<dbReference type="EMBL" id="JBBWWQ010000013">
    <property type="protein sequence ID" value="KAK8933808.1"/>
    <property type="molecule type" value="Genomic_DNA"/>
</dbReference>
<gene>
    <name evidence="2" type="ORF">KSP39_PZI015529</name>
</gene>
<evidence type="ECO:0000313" key="2">
    <source>
        <dbReference type="EMBL" id="KAK8933808.1"/>
    </source>
</evidence>
<proteinExistence type="predicted"/>
<feature type="chain" id="PRO_5042989189" evidence="1">
    <location>
        <begin position="27"/>
        <end position="136"/>
    </location>
</feature>
<accession>A0AAP0B964</accession>
<organism evidence="2 3">
    <name type="scientific">Platanthera zijinensis</name>
    <dbReference type="NCBI Taxonomy" id="2320716"/>
    <lineage>
        <taxon>Eukaryota</taxon>
        <taxon>Viridiplantae</taxon>
        <taxon>Streptophyta</taxon>
        <taxon>Embryophyta</taxon>
        <taxon>Tracheophyta</taxon>
        <taxon>Spermatophyta</taxon>
        <taxon>Magnoliopsida</taxon>
        <taxon>Liliopsida</taxon>
        <taxon>Asparagales</taxon>
        <taxon>Orchidaceae</taxon>
        <taxon>Orchidoideae</taxon>
        <taxon>Orchideae</taxon>
        <taxon>Orchidinae</taxon>
        <taxon>Platanthera</taxon>
    </lineage>
</organism>
<reference evidence="2 3" key="1">
    <citation type="journal article" date="2022" name="Nat. Plants">
        <title>Genomes of leafy and leafless Platanthera orchids illuminate the evolution of mycoheterotrophy.</title>
        <authorList>
            <person name="Li M.H."/>
            <person name="Liu K.W."/>
            <person name="Li Z."/>
            <person name="Lu H.C."/>
            <person name="Ye Q.L."/>
            <person name="Zhang D."/>
            <person name="Wang J.Y."/>
            <person name="Li Y.F."/>
            <person name="Zhong Z.M."/>
            <person name="Liu X."/>
            <person name="Yu X."/>
            <person name="Liu D.K."/>
            <person name="Tu X.D."/>
            <person name="Liu B."/>
            <person name="Hao Y."/>
            <person name="Liao X.Y."/>
            <person name="Jiang Y.T."/>
            <person name="Sun W.H."/>
            <person name="Chen J."/>
            <person name="Chen Y.Q."/>
            <person name="Ai Y."/>
            <person name="Zhai J.W."/>
            <person name="Wu S.S."/>
            <person name="Zhou Z."/>
            <person name="Hsiao Y.Y."/>
            <person name="Wu W.L."/>
            <person name="Chen Y.Y."/>
            <person name="Lin Y.F."/>
            <person name="Hsu J.L."/>
            <person name="Li C.Y."/>
            <person name="Wang Z.W."/>
            <person name="Zhao X."/>
            <person name="Zhong W.Y."/>
            <person name="Ma X.K."/>
            <person name="Ma L."/>
            <person name="Huang J."/>
            <person name="Chen G.Z."/>
            <person name="Huang M.Z."/>
            <person name="Huang L."/>
            <person name="Peng D.H."/>
            <person name="Luo Y.B."/>
            <person name="Zou S.Q."/>
            <person name="Chen S.P."/>
            <person name="Lan S."/>
            <person name="Tsai W.C."/>
            <person name="Van de Peer Y."/>
            <person name="Liu Z.J."/>
        </authorList>
    </citation>
    <scope>NUCLEOTIDE SEQUENCE [LARGE SCALE GENOMIC DNA]</scope>
    <source>
        <strain evidence="2">Lor287</strain>
    </source>
</reference>
<name>A0AAP0B964_9ASPA</name>
<keyword evidence="1" id="KW-0732">Signal</keyword>
<feature type="signal peptide" evidence="1">
    <location>
        <begin position="1"/>
        <end position="26"/>
    </location>
</feature>
<dbReference type="Proteomes" id="UP001418222">
    <property type="component" value="Unassembled WGS sequence"/>
</dbReference>
<protein>
    <submittedName>
        <fullName evidence="2">Uncharacterized protein</fullName>
    </submittedName>
</protein>
<evidence type="ECO:0000313" key="3">
    <source>
        <dbReference type="Proteomes" id="UP001418222"/>
    </source>
</evidence>
<comment type="caution">
    <text evidence="2">The sequence shown here is derived from an EMBL/GenBank/DDBJ whole genome shotgun (WGS) entry which is preliminary data.</text>
</comment>
<evidence type="ECO:0000256" key="1">
    <source>
        <dbReference type="SAM" id="SignalP"/>
    </source>
</evidence>
<keyword evidence="3" id="KW-1185">Reference proteome</keyword>
<sequence length="136" mass="14372">MAFLAHPHRVLLAVTLLLVFISVVTAGMISPGRRLLMSIDPNGTDAVEYARYALQVHNQRGDRPLLSFCGGISASRASTTSGEAFFLVFAARPSEGGAIGQASAIVVITSTTKALHSFSYFAATRTLVGSQISQCL</sequence>
<dbReference type="AlphaFoldDB" id="A0AAP0B964"/>